<gene>
    <name evidence="1" type="ORF">Tci_040120</name>
</gene>
<evidence type="ECO:0000313" key="1">
    <source>
        <dbReference type="EMBL" id="GEU68142.1"/>
    </source>
</evidence>
<dbReference type="EMBL" id="BKCJ010005693">
    <property type="protein sequence ID" value="GEU68142.1"/>
    <property type="molecule type" value="Genomic_DNA"/>
</dbReference>
<name>A0A6L2M660_TANCI</name>
<proteinExistence type="predicted"/>
<comment type="caution">
    <text evidence="1">The sequence shown here is derived from an EMBL/GenBank/DDBJ whole genome shotgun (WGS) entry which is preliminary data.</text>
</comment>
<reference evidence="1" key="1">
    <citation type="journal article" date="2019" name="Sci. Rep.">
        <title>Draft genome of Tanacetum cinerariifolium, the natural source of mosquito coil.</title>
        <authorList>
            <person name="Yamashiro T."/>
            <person name="Shiraishi A."/>
            <person name="Satake H."/>
            <person name="Nakayama K."/>
        </authorList>
    </citation>
    <scope>NUCLEOTIDE SEQUENCE</scope>
</reference>
<accession>A0A6L2M660</accession>
<sequence>MPGRSSVEAIHLIRSLMEKYMERQRDLHLAFLDLEKAYDSVPQELIWKTLIDKGTSRRYIKVIRDMYDGAKTRVRTSTGSRERIDEDVSHRIKTTWLKWRAAIGVLCDRNIYLKLKGKFHRVAIRTFMLYGLEYWPITKALANRMEVVKLRMLRRRPHSAPVRRVEALVFDGLRRRGKPKLRWEDIVKHDMKELLLSNDMTSDRNEWRARISLGDSKVVRLLHFFNRRKKVIPFMFLYASISRSFFVELHVSTHYHFPCDRIIKLVAFRLIVVTNEHMLLASIINLGLPSAQCRRRRHMAAPDWPAATGAVTGATGQRRPTMANHHTTIVAPPPNHRSSAAGYRSTTNQRWSTAADVATSQHPRQQVYLNAKGFKMAKKFKQERFKIERPVPLDSFFHALSNGVIK</sequence>
<dbReference type="AlphaFoldDB" id="A0A6L2M660"/>
<dbReference type="PANTHER" id="PTHR46238:SF8">
    <property type="entry name" value="ENDONUCLEASE_EXONUCLEASE_PHOSPHATASE DOMAIN-CONTAINING PROTEIN"/>
    <property type="match status" value="1"/>
</dbReference>
<protein>
    <submittedName>
        <fullName evidence="1">Retrovirus-related Pol polyprotein LINE-1</fullName>
    </submittedName>
</protein>
<dbReference type="PANTHER" id="PTHR46238">
    <property type="entry name" value="REVERSE TRANSCRIPTASE DOMAIN-CONTAINING PROTEIN"/>
    <property type="match status" value="1"/>
</dbReference>
<organism evidence="1">
    <name type="scientific">Tanacetum cinerariifolium</name>
    <name type="common">Dalmatian daisy</name>
    <name type="synonym">Chrysanthemum cinerariifolium</name>
    <dbReference type="NCBI Taxonomy" id="118510"/>
    <lineage>
        <taxon>Eukaryota</taxon>
        <taxon>Viridiplantae</taxon>
        <taxon>Streptophyta</taxon>
        <taxon>Embryophyta</taxon>
        <taxon>Tracheophyta</taxon>
        <taxon>Spermatophyta</taxon>
        <taxon>Magnoliopsida</taxon>
        <taxon>eudicotyledons</taxon>
        <taxon>Gunneridae</taxon>
        <taxon>Pentapetalae</taxon>
        <taxon>asterids</taxon>
        <taxon>campanulids</taxon>
        <taxon>Asterales</taxon>
        <taxon>Asteraceae</taxon>
        <taxon>Asteroideae</taxon>
        <taxon>Anthemideae</taxon>
        <taxon>Anthemidinae</taxon>
        <taxon>Tanacetum</taxon>
    </lineage>
</organism>